<keyword evidence="2" id="KW-1185">Reference proteome</keyword>
<dbReference type="KEGG" id="amus:LMH87_005027"/>
<dbReference type="GeneID" id="80892186"/>
<evidence type="ECO:0000313" key="2">
    <source>
        <dbReference type="Proteomes" id="UP001144673"/>
    </source>
</evidence>
<dbReference type="EMBL" id="JAJHUN010000001">
    <property type="protein sequence ID" value="KAJ4163287.1"/>
    <property type="molecule type" value="Genomic_DNA"/>
</dbReference>
<name>A0A9W8QMY7_AKAMU</name>
<organism evidence="1 2">
    <name type="scientific">Akanthomyces muscarius</name>
    <name type="common">Entomopathogenic fungus</name>
    <name type="synonym">Lecanicillium muscarium</name>
    <dbReference type="NCBI Taxonomy" id="2231603"/>
    <lineage>
        <taxon>Eukaryota</taxon>
        <taxon>Fungi</taxon>
        <taxon>Dikarya</taxon>
        <taxon>Ascomycota</taxon>
        <taxon>Pezizomycotina</taxon>
        <taxon>Sordariomycetes</taxon>
        <taxon>Hypocreomycetidae</taxon>
        <taxon>Hypocreales</taxon>
        <taxon>Cordycipitaceae</taxon>
        <taxon>Akanthomyces</taxon>
    </lineage>
</organism>
<dbReference type="RefSeq" id="XP_056058202.1">
    <property type="nucleotide sequence ID" value="XM_056202670.1"/>
</dbReference>
<protein>
    <submittedName>
        <fullName evidence="1">Uncharacterized protein</fullName>
    </submittedName>
</protein>
<dbReference type="AlphaFoldDB" id="A0A9W8QMY7"/>
<comment type="caution">
    <text evidence="1">The sequence shown here is derived from an EMBL/GenBank/DDBJ whole genome shotgun (WGS) entry which is preliminary data.</text>
</comment>
<proteinExistence type="predicted"/>
<sequence>MAASRCDFDKDVAGFTTSCITGRDEAVPLPVQARLTYPTDDDKPLHVGVLVTTSLELYANFTKLFYPVINHIVDYSLRWFDRITWCQSAQLLRQS</sequence>
<accession>A0A9W8QMY7</accession>
<dbReference type="Proteomes" id="UP001144673">
    <property type="component" value="Chromosome 1"/>
</dbReference>
<reference evidence="1" key="1">
    <citation type="journal article" date="2023" name="Access Microbiol">
        <title>De-novo genome assembly for Akanthomyces muscarius, a biocontrol agent of insect agricultural pests.</title>
        <authorList>
            <person name="Erdos Z."/>
            <person name="Studholme D.J."/>
            <person name="Raymond B."/>
            <person name="Sharma M."/>
        </authorList>
    </citation>
    <scope>NUCLEOTIDE SEQUENCE</scope>
    <source>
        <strain evidence="1">Ve6</strain>
    </source>
</reference>
<evidence type="ECO:0000313" key="1">
    <source>
        <dbReference type="EMBL" id="KAJ4163287.1"/>
    </source>
</evidence>
<gene>
    <name evidence="1" type="ORF">LMH87_005027</name>
</gene>